<dbReference type="InterPro" id="IPR011006">
    <property type="entry name" value="CheY-like_superfamily"/>
</dbReference>
<dbReference type="InterPro" id="IPR001789">
    <property type="entry name" value="Sig_transdc_resp-reg_receiver"/>
</dbReference>
<dbReference type="GO" id="GO:0071111">
    <property type="term" value="F:cyclic-guanylate-specific phosphodiesterase activity"/>
    <property type="evidence" value="ECO:0007669"/>
    <property type="project" value="UniProtKB-EC"/>
</dbReference>
<accession>A0A517ZUT1</accession>
<keyword evidence="1" id="KW-0597">Phosphoprotein</keyword>
<dbReference type="AlphaFoldDB" id="A0A517ZUT1"/>
<dbReference type="Gene3D" id="1.10.3210.10">
    <property type="entry name" value="Hypothetical protein af1432"/>
    <property type="match status" value="1"/>
</dbReference>
<dbReference type="PROSITE" id="PS50110">
    <property type="entry name" value="RESPONSE_REGULATORY"/>
    <property type="match status" value="1"/>
</dbReference>
<evidence type="ECO:0000256" key="1">
    <source>
        <dbReference type="PROSITE-ProRule" id="PRU00169"/>
    </source>
</evidence>
<gene>
    <name evidence="4" type="primary">rpfG_5</name>
    <name evidence="4" type="ORF">Mal52_47380</name>
</gene>
<dbReference type="CDD" id="cd00077">
    <property type="entry name" value="HDc"/>
    <property type="match status" value="1"/>
</dbReference>
<dbReference type="Pfam" id="PF13487">
    <property type="entry name" value="HD_5"/>
    <property type="match status" value="1"/>
</dbReference>
<protein>
    <submittedName>
        <fullName evidence="4">Cyclic di-GMP phosphodiesterase response regulator RpfG</fullName>
        <ecNumber evidence="4">3.1.4.52</ecNumber>
    </submittedName>
</protein>
<name>A0A517ZUT1_9PLAN</name>
<feature type="domain" description="Response regulatory" evidence="2">
    <location>
        <begin position="6"/>
        <end position="121"/>
    </location>
</feature>
<organism evidence="4 5">
    <name type="scientific">Symmachiella dynata</name>
    <dbReference type="NCBI Taxonomy" id="2527995"/>
    <lineage>
        <taxon>Bacteria</taxon>
        <taxon>Pseudomonadati</taxon>
        <taxon>Planctomycetota</taxon>
        <taxon>Planctomycetia</taxon>
        <taxon>Planctomycetales</taxon>
        <taxon>Planctomycetaceae</taxon>
        <taxon>Symmachiella</taxon>
    </lineage>
</organism>
<dbReference type="Pfam" id="PF00072">
    <property type="entry name" value="Response_reg"/>
    <property type="match status" value="1"/>
</dbReference>
<feature type="domain" description="HD-GYP" evidence="3">
    <location>
        <begin position="134"/>
        <end position="343"/>
    </location>
</feature>
<evidence type="ECO:0000259" key="2">
    <source>
        <dbReference type="PROSITE" id="PS50110"/>
    </source>
</evidence>
<dbReference type="KEGG" id="sdyn:Mal52_47380"/>
<reference evidence="4 5" key="1">
    <citation type="submission" date="2019-02" db="EMBL/GenBank/DDBJ databases">
        <title>Deep-cultivation of Planctomycetes and their phenomic and genomic characterization uncovers novel biology.</title>
        <authorList>
            <person name="Wiegand S."/>
            <person name="Jogler M."/>
            <person name="Boedeker C."/>
            <person name="Pinto D."/>
            <person name="Vollmers J."/>
            <person name="Rivas-Marin E."/>
            <person name="Kohn T."/>
            <person name="Peeters S.H."/>
            <person name="Heuer A."/>
            <person name="Rast P."/>
            <person name="Oberbeckmann S."/>
            <person name="Bunk B."/>
            <person name="Jeske O."/>
            <person name="Meyerdierks A."/>
            <person name="Storesund J.E."/>
            <person name="Kallscheuer N."/>
            <person name="Luecker S."/>
            <person name="Lage O.M."/>
            <person name="Pohl T."/>
            <person name="Merkel B.J."/>
            <person name="Hornburger P."/>
            <person name="Mueller R.-W."/>
            <person name="Bruemmer F."/>
            <person name="Labrenz M."/>
            <person name="Spormann A.M."/>
            <person name="Op den Camp H."/>
            <person name="Overmann J."/>
            <person name="Amann R."/>
            <person name="Jetten M.S.M."/>
            <person name="Mascher T."/>
            <person name="Medema M.H."/>
            <person name="Devos D.P."/>
            <person name="Kaster A.-K."/>
            <person name="Ovreas L."/>
            <person name="Rohde M."/>
            <person name="Galperin M.Y."/>
            <person name="Jogler C."/>
        </authorList>
    </citation>
    <scope>NUCLEOTIDE SEQUENCE [LARGE SCALE GENOMIC DNA]</scope>
    <source>
        <strain evidence="4 5">Mal52</strain>
    </source>
</reference>
<dbReference type="EC" id="3.1.4.52" evidence="4"/>
<evidence type="ECO:0000259" key="3">
    <source>
        <dbReference type="PROSITE" id="PS51832"/>
    </source>
</evidence>
<dbReference type="InterPro" id="IPR037522">
    <property type="entry name" value="HD_GYP_dom"/>
</dbReference>
<keyword evidence="5" id="KW-1185">Reference proteome</keyword>
<dbReference type="RefSeq" id="WP_197534402.1">
    <property type="nucleotide sequence ID" value="NZ_CP036276.1"/>
</dbReference>
<dbReference type="SUPFAM" id="SSF109604">
    <property type="entry name" value="HD-domain/PDEase-like"/>
    <property type="match status" value="1"/>
</dbReference>
<dbReference type="GO" id="GO:0000160">
    <property type="term" value="P:phosphorelay signal transduction system"/>
    <property type="evidence" value="ECO:0007669"/>
    <property type="project" value="InterPro"/>
</dbReference>
<dbReference type="Proteomes" id="UP000319383">
    <property type="component" value="Chromosome"/>
</dbReference>
<dbReference type="InterPro" id="IPR003607">
    <property type="entry name" value="HD/PDEase_dom"/>
</dbReference>
<dbReference type="EMBL" id="CP036276">
    <property type="protein sequence ID" value="QDU46220.1"/>
    <property type="molecule type" value="Genomic_DNA"/>
</dbReference>
<proteinExistence type="predicted"/>
<dbReference type="InterPro" id="IPR052020">
    <property type="entry name" value="Cyclic_di-GMP/3'3'-cGAMP_PDE"/>
</dbReference>
<dbReference type="PROSITE" id="PS51832">
    <property type="entry name" value="HD_GYP"/>
    <property type="match status" value="1"/>
</dbReference>
<dbReference type="SMART" id="SM00448">
    <property type="entry name" value="REC"/>
    <property type="match status" value="1"/>
</dbReference>
<feature type="modified residue" description="4-aspartylphosphate" evidence="1">
    <location>
        <position position="54"/>
    </location>
</feature>
<dbReference type="Gene3D" id="3.40.50.2300">
    <property type="match status" value="1"/>
</dbReference>
<dbReference type="PANTHER" id="PTHR45228">
    <property type="entry name" value="CYCLIC DI-GMP PHOSPHODIESTERASE TM_0186-RELATED"/>
    <property type="match status" value="1"/>
</dbReference>
<dbReference type="PANTHER" id="PTHR45228:SF1">
    <property type="entry name" value="CYCLIC DI-GMP PHOSPHODIESTERASE TM_0186"/>
    <property type="match status" value="1"/>
</dbReference>
<evidence type="ECO:0000313" key="5">
    <source>
        <dbReference type="Proteomes" id="UP000319383"/>
    </source>
</evidence>
<evidence type="ECO:0000313" key="4">
    <source>
        <dbReference type="EMBL" id="QDU46220.1"/>
    </source>
</evidence>
<keyword evidence="4" id="KW-0378">Hydrolase</keyword>
<sequence length="349" mass="39223">MPPVNRILAVDDNPINLEIIKELFAAEFELQLVDNGKDALKVAQECPPDVVLLDVMMPDLNGYEVCSHFKSDPTLRHSQVIMVSANTELQDRLQGYQTGADDYVTRPFNPDELYAKVCVNLRNKSIFDDARTQIEDFSGATAEVLELLSNLDQTESGKHLDRIRIYSRLLASELRQDSACSEIDEAFLRKLEQASPLHDVGKIALPDELLNKKEKLTSEERSQLERHTLIGHDILKGLVLKCPRTDFFSMAAEIARWHHESFDGSGYPDGLRKGEIPLAARIVKLVDVFDALTTHEPGAAPPDPVDVRDYLTGQVASKFDPRLLDAMLNCFDDLRTVCQMYQTEKSANL</sequence>
<dbReference type="SUPFAM" id="SSF52172">
    <property type="entry name" value="CheY-like"/>
    <property type="match status" value="1"/>
</dbReference>